<accession>A0A2D3I6B4</accession>
<proteinExistence type="predicted"/>
<dbReference type="Proteomes" id="UP000267516">
    <property type="component" value="Segment"/>
</dbReference>
<sequence>MCTNSTHLLIWYTLKRCLFCDIIKIDVFINETYYLYQKIYYDVFHWDGFSLTNLAYVCVHASPSFTLHLHLKNF</sequence>
<protein>
    <submittedName>
        <fullName evidence="1">ORF126</fullName>
    </submittedName>
</protein>
<name>A0A2D3I6B4_9VIRU</name>
<evidence type="ECO:0000313" key="1">
    <source>
        <dbReference type="EMBL" id="ATU83919.1"/>
    </source>
</evidence>
<reference evidence="1" key="1">
    <citation type="journal article" date="2018" name="Aquaculture">
        <title>Complete genome sequence of a white spot syndrome virus associated with a disease incursion in Australia.</title>
        <authorList>
            <person name="Oakey J."/>
            <person name="Smith C.S."/>
        </authorList>
    </citation>
    <scope>NUCLEOTIDE SEQUENCE [LARGE SCALE GENOMIC DNA]</scope>
    <source>
        <strain evidence="1">WSSV-AU</strain>
    </source>
</reference>
<dbReference type="EMBL" id="MF768985">
    <property type="protein sequence ID" value="ATU83919.1"/>
    <property type="molecule type" value="Genomic_DNA"/>
</dbReference>
<organism evidence="1">
    <name type="scientific">White spot syndrome virus</name>
    <dbReference type="NCBI Taxonomy" id="342409"/>
    <lineage>
        <taxon>Viruses</taxon>
        <taxon>Viruses incertae sedis</taxon>
        <taxon>Naldaviricetes</taxon>
        <taxon>Nimaviridae</taxon>
        <taxon>Whispovirus</taxon>
    </lineage>
</organism>